<dbReference type="InterPro" id="IPR011043">
    <property type="entry name" value="Gal_Oxase/kelch_b-propeller"/>
</dbReference>
<evidence type="ECO:0000313" key="6">
    <source>
        <dbReference type="Proteomes" id="UP001194580"/>
    </source>
</evidence>
<dbReference type="Gene3D" id="2.120.10.80">
    <property type="entry name" value="Kelch-type beta propeller"/>
    <property type="match status" value="1"/>
</dbReference>
<keyword evidence="4" id="KW-0812">Transmembrane</keyword>
<protein>
    <recommendedName>
        <fullName evidence="7">Kelch repeat-containing protein</fullName>
    </recommendedName>
</protein>
<dbReference type="PANTHER" id="PTHR46093">
    <property type="entry name" value="ACYL-COA-BINDING DOMAIN-CONTAINING PROTEIN 5"/>
    <property type="match status" value="1"/>
</dbReference>
<accession>A0AAD4D9T0</accession>
<keyword evidence="6" id="KW-1185">Reference proteome</keyword>
<dbReference type="PANTHER" id="PTHR46093:SF18">
    <property type="entry name" value="FIBRONECTIN TYPE-III DOMAIN-CONTAINING PROTEIN"/>
    <property type="match status" value="1"/>
</dbReference>
<feature type="transmembrane region" description="Helical" evidence="4">
    <location>
        <begin position="368"/>
        <end position="390"/>
    </location>
</feature>
<evidence type="ECO:0000313" key="5">
    <source>
        <dbReference type="EMBL" id="KAG0272722.1"/>
    </source>
</evidence>
<evidence type="ECO:0000256" key="1">
    <source>
        <dbReference type="ARBA" id="ARBA00022441"/>
    </source>
</evidence>
<keyword evidence="2" id="KW-0677">Repeat</keyword>
<evidence type="ECO:0008006" key="7">
    <source>
        <dbReference type="Google" id="ProtNLM"/>
    </source>
</evidence>
<dbReference type="EMBL" id="JAAAIL010000873">
    <property type="protein sequence ID" value="KAG0272722.1"/>
    <property type="molecule type" value="Genomic_DNA"/>
</dbReference>
<dbReference type="Proteomes" id="UP001194580">
    <property type="component" value="Unassembled WGS sequence"/>
</dbReference>
<evidence type="ECO:0000256" key="4">
    <source>
        <dbReference type="SAM" id="Phobius"/>
    </source>
</evidence>
<dbReference type="AlphaFoldDB" id="A0AAD4D9T0"/>
<dbReference type="InterPro" id="IPR015915">
    <property type="entry name" value="Kelch-typ_b-propeller"/>
</dbReference>
<gene>
    <name evidence="5" type="ORF">BGZ95_011498</name>
</gene>
<comment type="caution">
    <text evidence="5">The sequence shown here is derived from an EMBL/GenBank/DDBJ whole genome shotgun (WGS) entry which is preliminary data.</text>
</comment>
<keyword evidence="4" id="KW-1133">Transmembrane helix</keyword>
<keyword evidence="1" id="KW-0880">Kelch repeat</keyword>
<evidence type="ECO:0000256" key="2">
    <source>
        <dbReference type="ARBA" id="ARBA00022737"/>
    </source>
</evidence>
<dbReference type="SUPFAM" id="SSF50965">
    <property type="entry name" value="Galactose oxidase, central domain"/>
    <property type="match status" value="1"/>
</dbReference>
<evidence type="ECO:0000256" key="3">
    <source>
        <dbReference type="SAM" id="MobiDB-lite"/>
    </source>
</evidence>
<proteinExistence type="predicted"/>
<name>A0AAD4D9T0_9FUNG</name>
<sequence>IVYHDAIPVIAPAFARSVNKLYVLSGVQRIGSAEFLTPQFMSLDLTVPWNSTKPAWMRLEDGPQQNTFPAAFSSDEQTLFAFHIQGTNAPLQYSVQDNKWQVVNIKFENAGFDGIGAVTDPRTGLIYLAGGYVEGNYNAPFYKFLDIFDPVTLSIHTVDLPNPAIALPVRRYYGNVWSKHRNSILYWGGSSPSPDSGVERNSISEFSTDKMTWSTMCDYEFGDDDNIDAATRGVSPSLRSNHCMATNEDGTKVVIYGGINPNKTVMGELWVLDPTSSTWSQGRSGPSRHLATCTIAGDYFLLWGGVEPQETIATSEMIIYDFKTSTYVKQYTPPEFYKDLKSPLPLTRTKAPWDTNNSTTNNKINTGAAVGGAIGGLVLMGAIVGFFFFFRKFRQGQLEEKGGFKNKGKSGLQGAEGFVRRSRGGELGEDLSNSRETNVDENLARTLREIEDEQVEIDNQLQSLKQKQGLNRGSQRREPMAILDDTAGFPLPPPPRLSPDATHLMSYSAERLINNRTVQATSSADLYHGDGGSKRECEMAQDEIEPIYGPSPKVNIAVPDLVYVPPPNIGMNWTKQQLNNHPHT</sequence>
<reference evidence="5" key="1">
    <citation type="journal article" date="2020" name="Fungal Divers.">
        <title>Resolving the Mortierellaceae phylogeny through synthesis of multi-gene phylogenetics and phylogenomics.</title>
        <authorList>
            <person name="Vandepol N."/>
            <person name="Liber J."/>
            <person name="Desiro A."/>
            <person name="Na H."/>
            <person name="Kennedy M."/>
            <person name="Barry K."/>
            <person name="Grigoriev I.V."/>
            <person name="Miller A.N."/>
            <person name="O'Donnell K."/>
            <person name="Stajich J.E."/>
            <person name="Bonito G."/>
        </authorList>
    </citation>
    <scope>NUCLEOTIDE SEQUENCE</scope>
    <source>
        <strain evidence="5">NRRL 28262</strain>
    </source>
</reference>
<organism evidence="5 6">
    <name type="scientific">Linnemannia exigua</name>
    <dbReference type="NCBI Taxonomy" id="604196"/>
    <lineage>
        <taxon>Eukaryota</taxon>
        <taxon>Fungi</taxon>
        <taxon>Fungi incertae sedis</taxon>
        <taxon>Mucoromycota</taxon>
        <taxon>Mortierellomycotina</taxon>
        <taxon>Mortierellomycetes</taxon>
        <taxon>Mortierellales</taxon>
        <taxon>Mortierellaceae</taxon>
        <taxon>Linnemannia</taxon>
    </lineage>
</organism>
<feature type="region of interest" description="Disordered" evidence="3">
    <location>
        <begin position="401"/>
        <end position="440"/>
    </location>
</feature>
<feature type="non-terminal residue" evidence="5">
    <location>
        <position position="584"/>
    </location>
</feature>
<keyword evidence="4" id="KW-0472">Membrane</keyword>